<accession>A0AAV4MPT1</accession>
<dbReference type="AlphaFoldDB" id="A0AAV4MPT1"/>
<dbReference type="EMBL" id="BPLR01020065">
    <property type="protein sequence ID" value="GIX74395.1"/>
    <property type="molecule type" value="Genomic_DNA"/>
</dbReference>
<proteinExistence type="predicted"/>
<evidence type="ECO:0000313" key="2">
    <source>
        <dbReference type="Proteomes" id="UP001054945"/>
    </source>
</evidence>
<organism evidence="1 2">
    <name type="scientific">Caerostris extrusa</name>
    <name type="common">Bark spider</name>
    <name type="synonym">Caerostris bankana</name>
    <dbReference type="NCBI Taxonomy" id="172846"/>
    <lineage>
        <taxon>Eukaryota</taxon>
        <taxon>Metazoa</taxon>
        <taxon>Ecdysozoa</taxon>
        <taxon>Arthropoda</taxon>
        <taxon>Chelicerata</taxon>
        <taxon>Arachnida</taxon>
        <taxon>Araneae</taxon>
        <taxon>Araneomorphae</taxon>
        <taxon>Entelegynae</taxon>
        <taxon>Araneoidea</taxon>
        <taxon>Araneidae</taxon>
        <taxon>Caerostris</taxon>
    </lineage>
</organism>
<evidence type="ECO:0000313" key="1">
    <source>
        <dbReference type="EMBL" id="GIX74395.1"/>
    </source>
</evidence>
<sequence length="81" mass="9116">MEWNKKAWSRGSAQSQIVIQSSADSFQEQRDGLTWMQMTCTLRGILPLPGESSCTIIALLNLEYCFPQQAGIVIKIILELK</sequence>
<name>A0AAV4MPT1_CAEEX</name>
<gene>
    <name evidence="1" type="ORF">CEXT_453271</name>
</gene>
<comment type="caution">
    <text evidence="1">The sequence shown here is derived from an EMBL/GenBank/DDBJ whole genome shotgun (WGS) entry which is preliminary data.</text>
</comment>
<dbReference type="Proteomes" id="UP001054945">
    <property type="component" value="Unassembled WGS sequence"/>
</dbReference>
<protein>
    <submittedName>
        <fullName evidence="1">Uncharacterized protein</fullName>
    </submittedName>
</protein>
<reference evidence="1 2" key="1">
    <citation type="submission" date="2021-06" db="EMBL/GenBank/DDBJ databases">
        <title>Caerostris extrusa draft genome.</title>
        <authorList>
            <person name="Kono N."/>
            <person name="Arakawa K."/>
        </authorList>
    </citation>
    <scope>NUCLEOTIDE SEQUENCE [LARGE SCALE GENOMIC DNA]</scope>
</reference>
<keyword evidence="2" id="KW-1185">Reference proteome</keyword>